<feature type="non-terminal residue" evidence="1">
    <location>
        <position position="1"/>
    </location>
</feature>
<feature type="non-terminal residue" evidence="1">
    <location>
        <position position="52"/>
    </location>
</feature>
<reference evidence="1" key="1">
    <citation type="submission" date="2020-02" db="EMBL/GenBank/DDBJ databases">
        <authorList>
            <person name="Meier V. D."/>
        </authorList>
    </citation>
    <scope>NUCLEOTIDE SEQUENCE</scope>
    <source>
        <strain evidence="1">AVDCRST_MAG89</strain>
    </source>
</reference>
<dbReference type="AlphaFoldDB" id="A0A6J4N2R2"/>
<protein>
    <submittedName>
        <fullName evidence="1">Uncharacterized protein</fullName>
    </submittedName>
</protein>
<organism evidence="1">
    <name type="scientific">uncultured Gemmatimonadota bacterium</name>
    <dbReference type="NCBI Taxonomy" id="203437"/>
    <lineage>
        <taxon>Bacteria</taxon>
        <taxon>Pseudomonadati</taxon>
        <taxon>Gemmatimonadota</taxon>
        <taxon>environmental samples</taxon>
    </lineage>
</organism>
<proteinExistence type="predicted"/>
<evidence type="ECO:0000313" key="1">
    <source>
        <dbReference type="EMBL" id="CAA9373319.1"/>
    </source>
</evidence>
<dbReference type="EMBL" id="CADCTV010001006">
    <property type="protein sequence ID" value="CAA9373319.1"/>
    <property type="molecule type" value="Genomic_DNA"/>
</dbReference>
<gene>
    <name evidence="1" type="ORF">AVDCRST_MAG89-4784</name>
</gene>
<accession>A0A6J4N2R2</accession>
<name>A0A6J4N2R2_9BACT</name>
<sequence>WFQGEGAARRWISAPARVRGAGGKHLTLRKRVAMHKMHVPAARVPPCQGSID</sequence>